<proteinExistence type="predicted"/>
<dbReference type="STRING" id="1618350.UR67_C0003G0121"/>
<evidence type="ECO:0008006" key="3">
    <source>
        <dbReference type="Google" id="ProtNLM"/>
    </source>
</evidence>
<gene>
    <name evidence="1" type="ORF">UR67_C0003G0121</name>
</gene>
<evidence type="ECO:0000313" key="2">
    <source>
        <dbReference type="Proteomes" id="UP000034581"/>
    </source>
</evidence>
<comment type="caution">
    <text evidence="1">The sequence shown here is derived from an EMBL/GenBank/DDBJ whole genome shotgun (WGS) entry which is preliminary data.</text>
</comment>
<dbReference type="Proteomes" id="UP000034581">
    <property type="component" value="Unassembled WGS sequence"/>
</dbReference>
<dbReference type="AlphaFoldDB" id="A0A0G0C167"/>
<evidence type="ECO:0000313" key="1">
    <source>
        <dbReference type="EMBL" id="KKP69841.1"/>
    </source>
</evidence>
<dbReference type="EMBL" id="LBQB01000003">
    <property type="protein sequence ID" value="KKP69841.1"/>
    <property type="molecule type" value="Genomic_DNA"/>
</dbReference>
<accession>A0A0G0C167</accession>
<name>A0A0G0C167_UNCC3</name>
<organism evidence="1 2">
    <name type="scientific">candidate division CPR3 bacterium GW2011_GWF2_35_18</name>
    <dbReference type="NCBI Taxonomy" id="1618350"/>
    <lineage>
        <taxon>Bacteria</taxon>
        <taxon>Bacteria division CPR3</taxon>
    </lineage>
</organism>
<protein>
    <recommendedName>
        <fullName evidence="3">KOW domain-containing protein</fullName>
    </recommendedName>
</protein>
<reference evidence="1 2" key="1">
    <citation type="journal article" date="2015" name="Nature">
        <title>rRNA introns, odd ribosomes, and small enigmatic genomes across a large radiation of phyla.</title>
        <authorList>
            <person name="Brown C.T."/>
            <person name="Hug L.A."/>
            <person name="Thomas B.C."/>
            <person name="Sharon I."/>
            <person name="Castelle C.J."/>
            <person name="Singh A."/>
            <person name="Wilkins M.J."/>
            <person name="Williams K.H."/>
            <person name="Banfield J.F."/>
        </authorList>
    </citation>
    <scope>NUCLEOTIDE SEQUENCE [LARGE SCALE GENOMIC DNA]</scope>
</reference>
<sequence length="370" mass="41216">MFSKNSTQSELLLSKKTLYEENVNREIERNLISEGTIFAKKGESVSPADIIGECYVSRGFRIFNIAETLGIKPNEISNYLKKEPGSKVFKGEVLAEKKRYLGVLTRQFIVPCDGILEGLNQKDGQLTIRFLPEKNKLLSGFYGEVQEVNEGKSVILKTEVHVIRGQIGMGIKREGIFNFISDHGDNITPLDVDAQYARKILLLGSLVSKDIVQKCLALGVKGIIGGGINFKDYQSLIGSLNPREDVGVSILILTGFGRSDIDSKITGILQKYQHRHVILDPQSKELLIPLSPTEWLKKRSKKKSEEIEFLKIGNEVLILSWPYLGKRGIITGLEAEKKNELSSCVSVFAAKVKISDGKEVTLPIRNLQLI</sequence>